<feature type="compositionally biased region" description="Basic and acidic residues" evidence="1">
    <location>
        <begin position="672"/>
        <end position="693"/>
    </location>
</feature>
<evidence type="ECO:0000313" key="3">
    <source>
        <dbReference type="Proteomes" id="UP000479190"/>
    </source>
</evidence>
<feature type="region of interest" description="Disordered" evidence="1">
    <location>
        <begin position="275"/>
        <end position="372"/>
    </location>
</feature>
<evidence type="ECO:0000256" key="1">
    <source>
        <dbReference type="SAM" id="MobiDB-lite"/>
    </source>
</evidence>
<feature type="region of interest" description="Disordered" evidence="1">
    <location>
        <begin position="147"/>
        <end position="220"/>
    </location>
</feature>
<keyword evidence="3" id="KW-1185">Reference proteome</keyword>
<proteinExistence type="predicted"/>
<feature type="compositionally biased region" description="Acidic residues" evidence="1">
    <location>
        <begin position="587"/>
        <end position="596"/>
    </location>
</feature>
<feature type="region of interest" description="Disordered" evidence="1">
    <location>
        <begin position="637"/>
        <end position="693"/>
    </location>
</feature>
<dbReference type="GO" id="GO:0008270">
    <property type="term" value="F:zinc ion binding"/>
    <property type="evidence" value="ECO:0007669"/>
    <property type="project" value="InterPro"/>
</dbReference>
<sequence length="770" mass="85779">MNTSGILNSSVSQMLSRIDWSSMAENDAVEIIRCTIAGASEASVRSSCMMNGLNVDDDVNKLRDRLMRFEIRTRFGDDKAMWDPVQDVASQMSAVTAASNNQAAVEATPLASSPNKLGNNFRHWRNMHNISESSSLMDTVIDGNAERARRVAEEESAESVAESELRDRVEDRVHTEQQRALESSNEGRSESENREEIVHSSEREEQIAPSEFERGPAAGATSTARRVAFANDANAMNKNKADRATVSGVDGATPAAYVTARSQLYQSEILGAAGGNARGGANEHRAGDATGSRGSDDARGNRGLNTGTEIGGRGRTGSREPRGTTSSRTGLRERGGSLTRYENSRYGANANGWSSVPDSTRGERRNSMSNSAWNGSLGFNSTLLLDQLKPPLCLSEQIDRAYMNLHPSYRRAFSREQCVSFREFQKLGKLEELKRRQELAYREPPKSDNVMFRNAAYVEPEESKERSVAAVVIASVEEKEKEKVKEKEKDKKRNTKSLIKRMWPGRRYPPGTDRVQEMAARSRTRSVTFRYSRLPGMSLQGRISRRQRGLYRQVMFRCTKIMCEHATAGAVTYVLTVNRPCASPYSENEETEENEEDREKEKPSDVLPGVAVMGTAAEECTAEEAMVVGQLEEVTGEVAEGDLSKERSLRSESAAASETESRSATDSESTEADERAARELDWPPEDRPRWDEPEPRVDLRALGVVRPGCWNCGEQGGGHSHSNCPDPVKRRYCYWCGWPGKSKSTCPTHGPLWMKFWRRERHTLFPPWIL</sequence>
<feature type="compositionally biased region" description="Basic and acidic residues" evidence="1">
    <location>
        <begin position="163"/>
        <end position="214"/>
    </location>
</feature>
<gene>
    <name evidence="2" type="ORF">TBRA_LOCUS1227</name>
</gene>
<evidence type="ECO:0000313" key="2">
    <source>
        <dbReference type="EMBL" id="CAB0029149.1"/>
    </source>
</evidence>
<dbReference type="OrthoDB" id="8054893at2759"/>
<dbReference type="AlphaFoldDB" id="A0A6H5HZP9"/>
<feature type="region of interest" description="Disordered" evidence="1">
    <location>
        <begin position="582"/>
        <end position="609"/>
    </location>
</feature>
<dbReference type="Proteomes" id="UP000479190">
    <property type="component" value="Unassembled WGS sequence"/>
</dbReference>
<reference evidence="2 3" key="1">
    <citation type="submission" date="2020-02" db="EMBL/GenBank/DDBJ databases">
        <authorList>
            <person name="Ferguson B K."/>
        </authorList>
    </citation>
    <scope>NUCLEOTIDE SEQUENCE [LARGE SCALE GENOMIC DNA]</scope>
</reference>
<dbReference type="InterPro" id="IPR036875">
    <property type="entry name" value="Znf_CCHC_sf"/>
</dbReference>
<dbReference type="EMBL" id="CADCXV010000259">
    <property type="protein sequence ID" value="CAB0029149.1"/>
    <property type="molecule type" value="Genomic_DNA"/>
</dbReference>
<accession>A0A6H5HZP9</accession>
<dbReference type="SUPFAM" id="SSF57756">
    <property type="entry name" value="Retrovirus zinc finger-like domains"/>
    <property type="match status" value="1"/>
</dbReference>
<dbReference type="Gene3D" id="4.10.60.10">
    <property type="entry name" value="Zinc finger, CCHC-type"/>
    <property type="match status" value="1"/>
</dbReference>
<protein>
    <recommendedName>
        <fullName evidence="4">CCHC-type domain-containing protein</fullName>
    </recommendedName>
</protein>
<organism evidence="2 3">
    <name type="scientific">Trichogramma brassicae</name>
    <dbReference type="NCBI Taxonomy" id="86971"/>
    <lineage>
        <taxon>Eukaryota</taxon>
        <taxon>Metazoa</taxon>
        <taxon>Ecdysozoa</taxon>
        <taxon>Arthropoda</taxon>
        <taxon>Hexapoda</taxon>
        <taxon>Insecta</taxon>
        <taxon>Pterygota</taxon>
        <taxon>Neoptera</taxon>
        <taxon>Endopterygota</taxon>
        <taxon>Hymenoptera</taxon>
        <taxon>Apocrita</taxon>
        <taxon>Proctotrupomorpha</taxon>
        <taxon>Chalcidoidea</taxon>
        <taxon>Trichogrammatidae</taxon>
        <taxon>Trichogramma</taxon>
    </lineage>
</organism>
<evidence type="ECO:0008006" key="4">
    <source>
        <dbReference type="Google" id="ProtNLM"/>
    </source>
</evidence>
<dbReference type="GO" id="GO:0003676">
    <property type="term" value="F:nucleic acid binding"/>
    <property type="evidence" value="ECO:0007669"/>
    <property type="project" value="InterPro"/>
</dbReference>
<name>A0A6H5HZP9_9HYME</name>